<evidence type="ECO:0000313" key="1">
    <source>
        <dbReference type="EMBL" id="KFJ03285.1"/>
    </source>
</evidence>
<name>A0A087E684_9BIFI</name>
<proteinExistence type="predicted"/>
<sequence>MSGVSARGGVPEVRHAAEILYMARALIIKLPVLGSHIGIKKASAASAAPSGSLSGCALMWLRPGCYALGQARRCPATGW</sequence>
<protein>
    <submittedName>
        <fullName evidence="1">Uncharacterized protein</fullName>
    </submittedName>
</protein>
<comment type="caution">
    <text evidence="1">The sequence shown here is derived from an EMBL/GenBank/DDBJ whole genome shotgun (WGS) entry which is preliminary data.</text>
</comment>
<dbReference type="Proteomes" id="UP000029003">
    <property type="component" value="Unassembled WGS sequence"/>
</dbReference>
<evidence type="ECO:0000313" key="2">
    <source>
        <dbReference type="Proteomes" id="UP000029003"/>
    </source>
</evidence>
<dbReference type="AlphaFoldDB" id="A0A087E684"/>
<gene>
    <name evidence="1" type="ORF">THER5_2090</name>
</gene>
<organism evidence="1 2">
    <name type="scientific">Bifidobacterium thermacidophilum subsp. thermacidophilum</name>
    <dbReference type="NCBI Taxonomy" id="79262"/>
    <lineage>
        <taxon>Bacteria</taxon>
        <taxon>Bacillati</taxon>
        <taxon>Actinomycetota</taxon>
        <taxon>Actinomycetes</taxon>
        <taxon>Bifidobacteriales</taxon>
        <taxon>Bifidobacteriaceae</taxon>
        <taxon>Bifidobacterium</taxon>
    </lineage>
</organism>
<accession>A0A087E684</accession>
<dbReference type="EMBL" id="JGZT01000005">
    <property type="protein sequence ID" value="KFJ03285.1"/>
    <property type="molecule type" value="Genomic_DNA"/>
</dbReference>
<reference evidence="1 2" key="1">
    <citation type="submission" date="2014-03" db="EMBL/GenBank/DDBJ databases">
        <title>Genomics of Bifidobacteria.</title>
        <authorList>
            <person name="Ventura M."/>
            <person name="Milani C."/>
            <person name="Lugli G.A."/>
        </authorList>
    </citation>
    <scope>NUCLEOTIDE SEQUENCE [LARGE SCALE GENOMIC DNA]</scope>
    <source>
        <strain evidence="1 2">LMG 21395</strain>
    </source>
</reference>